<accession>A0A0J5VII5</accession>
<comment type="caution">
    <text evidence="1">The sequence shown here is derived from an EMBL/GenBank/DDBJ whole genome shotgun (WGS) entry which is preliminary data.</text>
</comment>
<gene>
    <name evidence="1" type="ORF">VL15_38845</name>
</gene>
<dbReference type="RefSeq" id="WP_048252183.1">
    <property type="nucleotide sequence ID" value="NZ_LDWR01000147.1"/>
</dbReference>
<proteinExistence type="predicted"/>
<dbReference type="EMBL" id="LDWR01000147">
    <property type="protein sequence ID" value="KML37867.1"/>
    <property type="molecule type" value="Genomic_DNA"/>
</dbReference>
<dbReference type="PATRIC" id="fig|292.27.peg.1459"/>
<dbReference type="AlphaFoldDB" id="A0A0J5VII5"/>
<name>A0A0J5VII5_BURCE</name>
<reference evidence="1 2" key="1">
    <citation type="submission" date="2015-05" db="EMBL/GenBank/DDBJ databases">
        <title>Draft genome of Burkholderia cepacia LK29.</title>
        <authorList>
            <person name="Chan X.Y."/>
        </authorList>
    </citation>
    <scope>NUCLEOTIDE SEQUENCE [LARGE SCALE GENOMIC DNA]</scope>
    <source>
        <strain evidence="1 2">LK29</strain>
    </source>
</reference>
<evidence type="ECO:0000313" key="1">
    <source>
        <dbReference type="EMBL" id="KML37867.1"/>
    </source>
</evidence>
<evidence type="ECO:0000313" key="2">
    <source>
        <dbReference type="Proteomes" id="UP000036338"/>
    </source>
</evidence>
<protein>
    <submittedName>
        <fullName evidence="1">Uncharacterized protein</fullName>
    </submittedName>
</protein>
<organism evidence="1 2">
    <name type="scientific">Burkholderia cepacia</name>
    <name type="common">Pseudomonas cepacia</name>
    <dbReference type="NCBI Taxonomy" id="292"/>
    <lineage>
        <taxon>Bacteria</taxon>
        <taxon>Pseudomonadati</taxon>
        <taxon>Pseudomonadota</taxon>
        <taxon>Betaproteobacteria</taxon>
        <taxon>Burkholderiales</taxon>
        <taxon>Burkholderiaceae</taxon>
        <taxon>Burkholderia</taxon>
        <taxon>Burkholderia cepacia complex</taxon>
    </lineage>
</organism>
<sequence length="618" mass="66304">MTSTVRIGGKVLGFAALNKFDTLNAVVNRVSRGSINRDTLAQSILRDAIHLGTQYAIDHKLLGQRSAELVPLTRDALIDNDLARMKMAVGQLVSSPIAEVYSRDSAMVRAGKALLASAAGYATSTVGGALVGDHAAEKIVATHVKMHGWKPLEDYMRTALAGTVGGNFIAGQIKAILTRTMVKREFESLDSAVYRMFAGQVNEFLTGSGDYLKPLREYAPVLTTIGEAIAPYSGQLRDGVDNLAQKVLGQPKLVDAREVSEAEIQYARVHGRLPPAIRAGAVTKDTTDRAITATLLRERIVASELSRGVTSTETVQAEMDAAHRDERIDANRHAVVSKLVDMLSDAQLKPLGVRGGIDMAHTLTGQLDRVEAQSHFITDLPDDIAAAMCNALALAPTETTTLNGFVVGSGYAEHAGKLRLTLPKSDYGYADAAIEGGRAVVSYSRNLVGGLLGSDIVGDPAYQSSAELRQLYNTCGRSEEMLATVTRFLDPEFARAALSRATLQQMREPGSDLVMAGGAYLALRDPSAPELRFDVQRLSGMVAVSIEAIWKIDRYGETLNNLREPEGGKPSQLTSAVRITMKPDPMDGSPAIAYHQMGVLASVNNVLQFDLSTGALKQ</sequence>
<dbReference type="Proteomes" id="UP000036338">
    <property type="component" value="Unassembled WGS sequence"/>
</dbReference>